<keyword evidence="1" id="KW-1133">Transmembrane helix</keyword>
<organism evidence="2 3">
    <name type="scientific">Scardovia inopinata F0304</name>
    <dbReference type="NCBI Taxonomy" id="641146"/>
    <lineage>
        <taxon>Bacteria</taxon>
        <taxon>Bacillati</taxon>
        <taxon>Actinomycetota</taxon>
        <taxon>Actinomycetes</taxon>
        <taxon>Bifidobacteriales</taxon>
        <taxon>Bifidobacteriaceae</taxon>
        <taxon>Scardovia</taxon>
    </lineage>
</organism>
<evidence type="ECO:0008006" key="4">
    <source>
        <dbReference type="Google" id="ProtNLM"/>
    </source>
</evidence>
<comment type="caution">
    <text evidence="2">The sequence shown here is derived from an EMBL/GenBank/DDBJ whole genome shotgun (WGS) entry which is preliminary data.</text>
</comment>
<name>W5IGR1_SCAIO</name>
<keyword evidence="3" id="KW-1185">Reference proteome</keyword>
<dbReference type="RefSeq" id="WP_006293614.1">
    <property type="nucleotide sequence ID" value="NZ_GG770226.1"/>
</dbReference>
<protein>
    <recommendedName>
        <fullName evidence="4">Hemagglutinin</fullName>
    </recommendedName>
</protein>
<dbReference type="eggNOG" id="COG5479">
    <property type="taxonomic scope" value="Bacteria"/>
</dbReference>
<evidence type="ECO:0000256" key="1">
    <source>
        <dbReference type="SAM" id="Phobius"/>
    </source>
</evidence>
<dbReference type="AlphaFoldDB" id="W5IGR1"/>
<accession>W5IGR1</accession>
<evidence type="ECO:0000313" key="2">
    <source>
        <dbReference type="EMBL" id="EFG26141.1"/>
    </source>
</evidence>
<sequence length="306" mass="33749">MAGKKRRNSRGTAVIARITSSLKAVSAKTVLLWIIIAGLIIALIWQGNNYRIQRQEIAAAQSEQKVLYQQYHFDPGYIITDSAFYDSNSLTVSQIQTFLTARGKNCRGKFCLSSYSFRTFPQKADDLCKGYDSGSGDKKNSGNTATAARIIDAAARSCGISQKVLVVMLEKEQGLVTSSGPTRTQVNTALGLSCPDNGKCDSDYLGFFKQVYGAAHRFKYYAAHPSRYPYHSHSLNYIRYNPKTSCGGSTVYIYNDATALLYTYTPYQPNAAALKAGLGTGDSCSSYGNRNFFLLYKTWFGNPLLD</sequence>
<dbReference type="Proteomes" id="UP000005777">
    <property type="component" value="Unassembled WGS sequence"/>
</dbReference>
<reference evidence="2 3" key="1">
    <citation type="submission" date="2012-01" db="EMBL/GenBank/DDBJ databases">
        <title>The Genome Sequence of Scardovia inopinata F0304.</title>
        <authorList>
            <consortium name="The Broad Institute Genome Sequencing Platform"/>
            <person name="Earl A."/>
            <person name="Ward D."/>
            <person name="Feldgarden M."/>
            <person name="Gevers D."/>
            <person name="Izard J."/>
            <person name="Baranova O.V."/>
            <person name="Blanton J.M."/>
            <person name="Tanner A.C."/>
            <person name="Dewhirst F.E."/>
            <person name="Young S.K."/>
            <person name="Zeng Q."/>
            <person name="Gargeya S."/>
            <person name="Fitzgerald M."/>
            <person name="Haas B."/>
            <person name="Abouelleil A."/>
            <person name="Alvarado L."/>
            <person name="Arachchi H.M."/>
            <person name="Berlin A."/>
            <person name="Chapman S.B."/>
            <person name="Gearin G."/>
            <person name="Goldberg J."/>
            <person name="Griggs A."/>
            <person name="Gujja S."/>
            <person name="Hansen M."/>
            <person name="Heiman D."/>
            <person name="Howarth C."/>
            <person name="Larimer J."/>
            <person name="Lui A."/>
            <person name="MacDonald P.J."/>
            <person name="McCowen C."/>
            <person name="Montmayeur A."/>
            <person name="Murphy C."/>
            <person name="Neiman D."/>
            <person name="Pearson M."/>
            <person name="Priest M."/>
            <person name="Roberts A."/>
            <person name="Saif S."/>
            <person name="Shea T."/>
            <person name="Sisk P."/>
            <person name="Stolte C."/>
            <person name="Sykes S."/>
            <person name="Wortman J."/>
            <person name="Nusbaum C."/>
            <person name="Birren B."/>
        </authorList>
    </citation>
    <scope>NUCLEOTIDE SEQUENCE [LARGE SCALE GENOMIC DNA]</scope>
    <source>
        <strain evidence="2 3">F0304</strain>
    </source>
</reference>
<keyword evidence="1" id="KW-0472">Membrane</keyword>
<evidence type="ECO:0000313" key="3">
    <source>
        <dbReference type="Proteomes" id="UP000005777"/>
    </source>
</evidence>
<dbReference type="EMBL" id="ADCX01000012">
    <property type="protein sequence ID" value="EFG26141.1"/>
    <property type="molecule type" value="Genomic_DNA"/>
</dbReference>
<proteinExistence type="predicted"/>
<feature type="transmembrane region" description="Helical" evidence="1">
    <location>
        <begin position="25"/>
        <end position="45"/>
    </location>
</feature>
<keyword evidence="1" id="KW-0812">Transmembrane</keyword>
<dbReference type="HOGENOM" id="CLU_062771_0_0_11"/>
<gene>
    <name evidence="2" type="ORF">HMPREF9020_01221</name>
</gene>